<dbReference type="AlphaFoldDB" id="A0A086P9B4"/>
<sequence length="40" mass="4523">MTSYFPQHIVRDEEGGFFAIDEGDYGALPTTIINRVVYSI</sequence>
<keyword evidence="2" id="KW-1185">Reference proteome</keyword>
<dbReference type="EMBL" id="JFZA02000018">
    <property type="protein sequence ID" value="KFG89982.1"/>
    <property type="molecule type" value="Genomic_DNA"/>
</dbReference>
<accession>A0A086P9B4</accession>
<gene>
    <name evidence="1" type="ORF">BV98_002278</name>
</gene>
<proteinExistence type="predicted"/>
<dbReference type="PATRIC" id="fig|1219045.3.peg.2312"/>
<reference evidence="1" key="1">
    <citation type="submission" date="2014-08" db="EMBL/GenBank/DDBJ databases">
        <title>Draft genome sequences of Sphingobium herbicidovorans.</title>
        <authorList>
            <person name="Gan H.M."/>
            <person name="Gan H.Y."/>
            <person name="Savka M.A."/>
        </authorList>
    </citation>
    <scope>NUCLEOTIDE SEQUENCE [LARGE SCALE GENOMIC DNA]</scope>
    <source>
        <strain evidence="1">NBRC 16415</strain>
    </source>
</reference>
<comment type="caution">
    <text evidence="1">The sequence shown here is derived from an EMBL/GenBank/DDBJ whole genome shotgun (WGS) entry which is preliminary data.</text>
</comment>
<name>A0A086P9B4_SPHHM</name>
<organism evidence="1 2">
    <name type="scientific">Sphingobium herbicidovorans (strain ATCC 700291 / DSM 11019 / CCUG 56400 / KCTC 2939 / LMG 18315 / NBRC 16415 / MH)</name>
    <name type="common">Sphingomonas herbicidovorans</name>
    <dbReference type="NCBI Taxonomy" id="1219045"/>
    <lineage>
        <taxon>Bacteria</taxon>
        <taxon>Pseudomonadati</taxon>
        <taxon>Pseudomonadota</taxon>
        <taxon>Alphaproteobacteria</taxon>
        <taxon>Sphingomonadales</taxon>
        <taxon>Sphingomonadaceae</taxon>
        <taxon>Sphingobium</taxon>
    </lineage>
</organism>
<evidence type="ECO:0000313" key="2">
    <source>
        <dbReference type="Proteomes" id="UP000024284"/>
    </source>
</evidence>
<dbReference type="Proteomes" id="UP000024284">
    <property type="component" value="Unassembled WGS sequence"/>
</dbReference>
<evidence type="ECO:0000313" key="1">
    <source>
        <dbReference type="EMBL" id="KFG89982.1"/>
    </source>
</evidence>
<protein>
    <submittedName>
        <fullName evidence="1">Uncharacterized protein</fullName>
    </submittedName>
</protein>